<name>A0AA39IXP8_9AGAR</name>
<evidence type="ECO:0000313" key="1">
    <source>
        <dbReference type="EMBL" id="KAK0432400.1"/>
    </source>
</evidence>
<evidence type="ECO:0000313" key="2">
    <source>
        <dbReference type="Proteomes" id="UP001175226"/>
    </source>
</evidence>
<gene>
    <name evidence="1" type="ORF">EV421DRAFT_1742369</name>
</gene>
<sequence>MYPSLRNCGTSNKSGAVEAIGCYRSADVYSDFVSVSGYPCWDVRHPFPLIFLRSEVELRLNRHGRREAFGFPEGARDLSNVRYIGAAARKCYDLAVPRVATVSGICLLGRRLPTTLTGDDALLPSNRYCSGRIPIISKSAFYIRRITNGSGFYRPFYDRVRVKSELASYELVDAIRGSPQLMSPRMIYRGMVNNDLPIPTYAITGGAFYQKSEWYMYTLNTSGSIFKVAELESALDSASIV</sequence>
<proteinExistence type="predicted"/>
<dbReference type="Proteomes" id="UP001175226">
    <property type="component" value="Unassembled WGS sequence"/>
</dbReference>
<dbReference type="AlphaFoldDB" id="A0AA39IXP8"/>
<reference evidence="1" key="1">
    <citation type="submission" date="2023-06" db="EMBL/GenBank/DDBJ databases">
        <authorList>
            <consortium name="Lawrence Berkeley National Laboratory"/>
            <person name="Ahrendt S."/>
            <person name="Sahu N."/>
            <person name="Indic B."/>
            <person name="Wong-Bajracharya J."/>
            <person name="Merenyi Z."/>
            <person name="Ke H.-M."/>
            <person name="Monk M."/>
            <person name="Kocsube S."/>
            <person name="Drula E."/>
            <person name="Lipzen A."/>
            <person name="Balint B."/>
            <person name="Henrissat B."/>
            <person name="Andreopoulos B."/>
            <person name="Martin F.M."/>
            <person name="Harder C.B."/>
            <person name="Rigling D."/>
            <person name="Ford K.L."/>
            <person name="Foster G.D."/>
            <person name="Pangilinan J."/>
            <person name="Papanicolaou A."/>
            <person name="Barry K."/>
            <person name="LaButti K."/>
            <person name="Viragh M."/>
            <person name="Koriabine M."/>
            <person name="Yan M."/>
            <person name="Riley R."/>
            <person name="Champramary S."/>
            <person name="Plett K.L."/>
            <person name="Tsai I.J."/>
            <person name="Slot J."/>
            <person name="Sipos G."/>
            <person name="Plett J."/>
            <person name="Nagy L.G."/>
            <person name="Grigoriev I.V."/>
        </authorList>
    </citation>
    <scope>NUCLEOTIDE SEQUENCE</scope>
    <source>
        <strain evidence="1">FPL87.14</strain>
    </source>
</reference>
<accession>A0AA39IXP8</accession>
<protein>
    <submittedName>
        <fullName evidence="1">Uncharacterized protein</fullName>
    </submittedName>
</protein>
<dbReference type="EMBL" id="JAUEPT010000095">
    <property type="protein sequence ID" value="KAK0432400.1"/>
    <property type="molecule type" value="Genomic_DNA"/>
</dbReference>
<keyword evidence="2" id="KW-1185">Reference proteome</keyword>
<organism evidence="1 2">
    <name type="scientific">Armillaria borealis</name>
    <dbReference type="NCBI Taxonomy" id="47425"/>
    <lineage>
        <taxon>Eukaryota</taxon>
        <taxon>Fungi</taxon>
        <taxon>Dikarya</taxon>
        <taxon>Basidiomycota</taxon>
        <taxon>Agaricomycotina</taxon>
        <taxon>Agaricomycetes</taxon>
        <taxon>Agaricomycetidae</taxon>
        <taxon>Agaricales</taxon>
        <taxon>Marasmiineae</taxon>
        <taxon>Physalacriaceae</taxon>
        <taxon>Armillaria</taxon>
    </lineage>
</organism>
<comment type="caution">
    <text evidence="1">The sequence shown here is derived from an EMBL/GenBank/DDBJ whole genome shotgun (WGS) entry which is preliminary data.</text>
</comment>